<reference evidence="1" key="1">
    <citation type="submission" date="2020-05" db="EMBL/GenBank/DDBJ databases">
        <title>Large-scale comparative analyses of tick genomes elucidate their genetic diversity and vector capacities.</title>
        <authorList>
            <person name="Jia N."/>
            <person name="Wang J."/>
            <person name="Shi W."/>
            <person name="Du L."/>
            <person name="Sun Y."/>
            <person name="Zhan W."/>
            <person name="Jiang J."/>
            <person name="Wang Q."/>
            <person name="Zhang B."/>
            <person name="Ji P."/>
            <person name="Sakyi L.B."/>
            <person name="Cui X."/>
            <person name="Yuan T."/>
            <person name="Jiang B."/>
            <person name="Yang W."/>
            <person name="Lam T.T.-Y."/>
            <person name="Chang Q."/>
            <person name="Ding S."/>
            <person name="Wang X."/>
            <person name="Zhu J."/>
            <person name="Ruan X."/>
            <person name="Zhao L."/>
            <person name="Wei J."/>
            <person name="Que T."/>
            <person name="Du C."/>
            <person name="Cheng J."/>
            <person name="Dai P."/>
            <person name="Han X."/>
            <person name="Huang E."/>
            <person name="Gao Y."/>
            <person name="Liu J."/>
            <person name="Shao H."/>
            <person name="Ye R."/>
            <person name="Li L."/>
            <person name="Wei W."/>
            <person name="Wang X."/>
            <person name="Wang C."/>
            <person name="Yang T."/>
            <person name="Huo Q."/>
            <person name="Li W."/>
            <person name="Guo W."/>
            <person name="Chen H."/>
            <person name="Zhou L."/>
            <person name="Ni X."/>
            <person name="Tian J."/>
            <person name="Zhou Y."/>
            <person name="Sheng Y."/>
            <person name="Liu T."/>
            <person name="Pan Y."/>
            <person name="Xia L."/>
            <person name="Li J."/>
            <person name="Zhao F."/>
            <person name="Cao W."/>
        </authorList>
    </citation>
    <scope>NUCLEOTIDE SEQUENCE</scope>
    <source>
        <strain evidence="1">Hyas-2018</strain>
    </source>
</reference>
<evidence type="ECO:0000313" key="1">
    <source>
        <dbReference type="EMBL" id="KAH6934063.1"/>
    </source>
</evidence>
<comment type="caution">
    <text evidence="1">The sequence shown here is derived from an EMBL/GenBank/DDBJ whole genome shotgun (WGS) entry which is preliminary data.</text>
</comment>
<dbReference type="EMBL" id="CM023484">
    <property type="protein sequence ID" value="KAH6934063.1"/>
    <property type="molecule type" value="Genomic_DNA"/>
</dbReference>
<evidence type="ECO:0000313" key="2">
    <source>
        <dbReference type="Proteomes" id="UP000821845"/>
    </source>
</evidence>
<name>A0ACB7SGR9_HYAAI</name>
<dbReference type="Proteomes" id="UP000821845">
    <property type="component" value="Chromosome 4"/>
</dbReference>
<keyword evidence="2" id="KW-1185">Reference proteome</keyword>
<accession>A0ACB7SGR9</accession>
<organism evidence="1 2">
    <name type="scientific">Hyalomma asiaticum</name>
    <name type="common">Tick</name>
    <dbReference type="NCBI Taxonomy" id="266040"/>
    <lineage>
        <taxon>Eukaryota</taxon>
        <taxon>Metazoa</taxon>
        <taxon>Ecdysozoa</taxon>
        <taxon>Arthropoda</taxon>
        <taxon>Chelicerata</taxon>
        <taxon>Arachnida</taxon>
        <taxon>Acari</taxon>
        <taxon>Parasitiformes</taxon>
        <taxon>Ixodida</taxon>
        <taxon>Ixodoidea</taxon>
        <taxon>Ixodidae</taxon>
        <taxon>Hyalomminae</taxon>
        <taxon>Hyalomma</taxon>
    </lineage>
</organism>
<proteinExistence type="predicted"/>
<sequence>MTTTCIEDLPEVVLEYIFCYLSPYRDFKSCRLVNKAWYAHAKAAERKLRRDFLNSVSLQNVVWCQKPTESGPTISKRYSHSACVLGDSMYVFGGCTTANTTFNDLWRLDLATRRWIRPLTMGTYPPPKACASLVPYKESLLLFGGWTHTSPYPLHQAWRIFRHLHVYNCSANRWTQVSTVGGCPSMAGHSATMQGHLMVVFGGLHCVNPVGPFSSSNDIWVLDLRSYVWSKQTTTTPKPWPRYGHSQITLDEKHILVVGGCGGPNMLLNDVWLLEIFDDPEKPWSWKEVTVTNKEHAAPQLSFHPACKVGDRVVVLSKSQRAFASPSGLHPTGLMRVRQTHRVWVPPNPEQPARPQLSDNQRDACVNGTRGVLKRPLESAPSASSSPSTSTSPSQPSTSQQSPPDFALPGSSTASSSSCDEEDETSDDASRRLSSKKTAMSTVGSARPSVRPNARHNRQRQLELLDRMEQRLKALRAGGASSAPVRRRPSVPVCPMRLYVLDVSQVAEAGTASWLPLLPQAAAASTSATVEEVILYSLVLGRGELILFGGIQKDLVNRQEDIDGTSEVVSSSLHFITSKRDVI</sequence>
<protein>
    <submittedName>
        <fullName evidence="1">Uncharacterized protein</fullName>
    </submittedName>
</protein>
<gene>
    <name evidence="1" type="ORF">HPB50_019867</name>
</gene>